<dbReference type="EMBL" id="BHEO01000002">
    <property type="protein sequence ID" value="GBU04531.1"/>
    <property type="molecule type" value="Genomic_DNA"/>
</dbReference>
<organism evidence="6 7">
    <name type="scientific">Faecalimonas umbilicata</name>
    <dbReference type="NCBI Taxonomy" id="1912855"/>
    <lineage>
        <taxon>Bacteria</taxon>
        <taxon>Bacillati</taxon>
        <taxon>Bacillota</taxon>
        <taxon>Clostridia</taxon>
        <taxon>Lachnospirales</taxon>
        <taxon>Lachnospiraceae</taxon>
        <taxon>Faecalimonas</taxon>
    </lineage>
</organism>
<dbReference type="Proteomes" id="UP000702954">
    <property type="component" value="Unassembled WGS sequence"/>
</dbReference>
<dbReference type="SUPFAM" id="SSF88659">
    <property type="entry name" value="Sigma3 and sigma4 domains of RNA polymerase sigma factors"/>
    <property type="match status" value="1"/>
</dbReference>
<dbReference type="AlphaFoldDB" id="A0A4R3JFB9"/>
<reference evidence="3 8" key="1">
    <citation type="journal article" date="2018" name="Int. J. Syst. Evol. Microbiol.">
        <title>Draft Genome Sequence of Faecalimonas umbilicata JCM 30896T, an Acetate-Producing Bacterium Isolated from Human Feces.</title>
        <authorList>
            <person name="Sakamoto M."/>
            <person name="Ikeyama N."/>
            <person name="Yuki M."/>
            <person name="Ohkuma M."/>
        </authorList>
    </citation>
    <scope>NUCLEOTIDE SEQUENCE [LARGE SCALE GENOMIC DNA]</scope>
    <source>
        <strain evidence="3 8">EGH7</strain>
    </source>
</reference>
<comment type="caution">
    <text evidence="6">The sequence shown here is derived from an EMBL/GenBank/DDBJ whole genome shotgun (WGS) entry which is preliminary data.</text>
</comment>
<dbReference type="InterPro" id="IPR025246">
    <property type="entry name" value="IS30-like_HTH"/>
</dbReference>
<reference evidence="6 7" key="2">
    <citation type="submission" date="2019-03" db="EMBL/GenBank/DDBJ databases">
        <title>Genomic Encyclopedia of Type Strains, Phase IV (KMG-IV): sequencing the most valuable type-strain genomes for metagenomic binning, comparative biology and taxonomic classification.</title>
        <authorList>
            <person name="Goeker M."/>
        </authorList>
    </citation>
    <scope>NUCLEOTIDE SEQUENCE [LARGE SCALE GENOMIC DNA]</scope>
    <source>
        <strain evidence="6 7">DSM 103426</strain>
    </source>
</reference>
<sequence>MIKIEYKERKIIEQMCREDYPVNRIAERIGVSPQTIYKELKRGGYIKRMENPTPYSADLAQGRTKQKKWS</sequence>
<evidence type="ECO:0000313" key="7">
    <source>
        <dbReference type="Proteomes" id="UP000294613"/>
    </source>
</evidence>
<dbReference type="InterPro" id="IPR011991">
    <property type="entry name" value="ArsR-like_HTH"/>
</dbReference>
<evidence type="ECO:0000259" key="2">
    <source>
        <dbReference type="Pfam" id="PF13936"/>
    </source>
</evidence>
<evidence type="ECO:0000313" key="8">
    <source>
        <dbReference type="Proteomes" id="UP000702954"/>
    </source>
</evidence>
<evidence type="ECO:0000313" key="6">
    <source>
        <dbReference type="EMBL" id="TCS63380.1"/>
    </source>
</evidence>
<dbReference type="InterPro" id="IPR013324">
    <property type="entry name" value="RNA_pol_sigma_r3/r4-like"/>
</dbReference>
<dbReference type="EMBL" id="SLZV01000029">
    <property type="protein sequence ID" value="TCS63380.1"/>
    <property type="molecule type" value="Genomic_DNA"/>
</dbReference>
<dbReference type="Proteomes" id="UP000294613">
    <property type="component" value="Unassembled WGS sequence"/>
</dbReference>
<name>A0A4R3JFB9_9FIRM</name>
<protein>
    <submittedName>
        <fullName evidence="6">Helix-turn-helix protein</fullName>
    </submittedName>
</protein>
<dbReference type="Pfam" id="PF13936">
    <property type="entry name" value="HTH_38"/>
    <property type="match status" value="1"/>
</dbReference>
<evidence type="ECO:0000256" key="1">
    <source>
        <dbReference type="SAM" id="MobiDB-lite"/>
    </source>
</evidence>
<feature type="domain" description="Transposase IS30-like HTH" evidence="2">
    <location>
        <begin position="6"/>
        <end position="43"/>
    </location>
</feature>
<dbReference type="EMBL" id="BHEO01000008">
    <property type="protein sequence ID" value="GBU04943.1"/>
    <property type="molecule type" value="Genomic_DNA"/>
</dbReference>
<evidence type="ECO:0000313" key="3">
    <source>
        <dbReference type="EMBL" id="GBU03507.1"/>
    </source>
</evidence>
<dbReference type="Gene3D" id="1.10.10.60">
    <property type="entry name" value="Homeodomain-like"/>
    <property type="match status" value="1"/>
</dbReference>
<dbReference type="RefSeq" id="WP_116440892.1">
    <property type="nucleotide sequence ID" value="NZ_BHEO01000002.1"/>
</dbReference>
<evidence type="ECO:0000313" key="5">
    <source>
        <dbReference type="EMBL" id="GBU04943.1"/>
    </source>
</evidence>
<dbReference type="EMBL" id="BHEO01000002">
    <property type="protein sequence ID" value="GBU03507.1"/>
    <property type="molecule type" value="Genomic_DNA"/>
</dbReference>
<gene>
    <name evidence="6" type="ORF">EDD74_12944</name>
    <name evidence="3" type="ORF">FAEUMB_00480</name>
    <name evidence="4" type="ORF">FAEUMB_10720</name>
    <name evidence="5" type="ORF">FAEUMB_14840</name>
</gene>
<accession>A0A4R3JFB9</accession>
<keyword evidence="8" id="KW-1185">Reference proteome</keyword>
<dbReference type="CDD" id="cd00090">
    <property type="entry name" value="HTH_ARSR"/>
    <property type="match status" value="1"/>
</dbReference>
<feature type="region of interest" description="Disordered" evidence="1">
    <location>
        <begin position="51"/>
        <end position="70"/>
    </location>
</feature>
<evidence type="ECO:0000313" key="4">
    <source>
        <dbReference type="EMBL" id="GBU04531.1"/>
    </source>
</evidence>
<proteinExistence type="predicted"/>